<organism evidence="1 2">
    <name type="scientific">Prunus yedoensis var. nudiflora</name>
    <dbReference type="NCBI Taxonomy" id="2094558"/>
    <lineage>
        <taxon>Eukaryota</taxon>
        <taxon>Viridiplantae</taxon>
        <taxon>Streptophyta</taxon>
        <taxon>Embryophyta</taxon>
        <taxon>Tracheophyta</taxon>
        <taxon>Spermatophyta</taxon>
        <taxon>Magnoliopsida</taxon>
        <taxon>eudicotyledons</taxon>
        <taxon>Gunneridae</taxon>
        <taxon>Pentapetalae</taxon>
        <taxon>rosids</taxon>
        <taxon>fabids</taxon>
        <taxon>Rosales</taxon>
        <taxon>Rosaceae</taxon>
        <taxon>Amygdaloideae</taxon>
        <taxon>Amygdaleae</taxon>
        <taxon>Prunus</taxon>
    </lineage>
</organism>
<evidence type="ECO:0000313" key="1">
    <source>
        <dbReference type="EMBL" id="PQP98020.1"/>
    </source>
</evidence>
<gene>
    <name evidence="1" type="ORF">Pyn_22940</name>
</gene>
<accession>A0A314Y1M0</accession>
<reference evidence="1 2" key="1">
    <citation type="submission" date="2018-02" db="EMBL/GenBank/DDBJ databases">
        <title>Draft genome of wild Prunus yedoensis var. nudiflora.</title>
        <authorList>
            <person name="Baek S."/>
            <person name="Kim J.-H."/>
            <person name="Choi K."/>
            <person name="Kim G.-B."/>
            <person name="Cho A."/>
            <person name="Jang H."/>
            <person name="Shin C.-H."/>
            <person name="Yu H.-J."/>
            <person name="Mun J.-H."/>
        </authorList>
    </citation>
    <scope>NUCLEOTIDE SEQUENCE [LARGE SCALE GENOMIC DNA]</scope>
    <source>
        <strain evidence="2">cv. Jeju island</strain>
        <tissue evidence="1">Leaf</tissue>
    </source>
</reference>
<comment type="caution">
    <text evidence="1">The sequence shown here is derived from an EMBL/GenBank/DDBJ whole genome shotgun (WGS) entry which is preliminary data.</text>
</comment>
<sequence>MFDGVDGGFGLSKPELSLGWVEAAGRLLSLLGSGLNRRTKYWSSKGTSVVPINPSLMKKLRQS</sequence>
<name>A0A314Y1M0_PRUYE</name>
<protein>
    <submittedName>
        <fullName evidence="1">Uncharacterized protein</fullName>
    </submittedName>
</protein>
<dbReference type="Proteomes" id="UP000250321">
    <property type="component" value="Unassembled WGS sequence"/>
</dbReference>
<evidence type="ECO:0000313" key="2">
    <source>
        <dbReference type="Proteomes" id="UP000250321"/>
    </source>
</evidence>
<proteinExistence type="predicted"/>
<keyword evidence="2" id="KW-1185">Reference proteome</keyword>
<dbReference type="AlphaFoldDB" id="A0A314Y1M0"/>
<dbReference type="EMBL" id="PJQY01001945">
    <property type="protein sequence ID" value="PQP98020.1"/>
    <property type="molecule type" value="Genomic_DNA"/>
</dbReference>